<gene>
    <name evidence="3" type="ORF">EOS_06890</name>
</gene>
<comment type="caution">
    <text evidence="3">The sequence shown here is derived from an EMBL/GenBank/DDBJ whole genome shotgun (WGS) entry which is preliminary data.</text>
</comment>
<dbReference type="RefSeq" id="WP_047845867.1">
    <property type="nucleotide sequence ID" value="NZ_AEJF01000057.1"/>
</dbReference>
<evidence type="ECO:0000313" key="3">
    <source>
        <dbReference type="EMBL" id="KLU26953.1"/>
    </source>
</evidence>
<dbReference type="SFLD" id="SFLDS00028">
    <property type="entry name" value="Proline_Racemase"/>
    <property type="match status" value="1"/>
</dbReference>
<accession>A0A0J1G437</accession>
<dbReference type="PANTHER" id="PTHR33442">
    <property type="entry name" value="TRANS-3-HYDROXY-L-PROLINE DEHYDRATASE"/>
    <property type="match status" value="1"/>
</dbReference>
<dbReference type="InterPro" id="IPR008794">
    <property type="entry name" value="Pro_racemase_fam"/>
</dbReference>
<proteinExistence type="inferred from homology"/>
<evidence type="ECO:0008006" key="5">
    <source>
        <dbReference type="Google" id="ProtNLM"/>
    </source>
</evidence>
<dbReference type="Proteomes" id="UP000035963">
    <property type="component" value="Unassembled WGS sequence"/>
</dbReference>
<dbReference type="Gene3D" id="3.10.310.10">
    <property type="entry name" value="Diaminopimelate Epimerase, Chain A, domain 1"/>
    <property type="match status" value="2"/>
</dbReference>
<comment type="similarity">
    <text evidence="1">Belongs to the proline racemase family.</text>
</comment>
<dbReference type="EMBL" id="AEJF01000057">
    <property type="protein sequence ID" value="KLU26953.1"/>
    <property type="molecule type" value="Genomic_DNA"/>
</dbReference>
<feature type="active site" description="Proton donor" evidence="2">
    <location>
        <position position="257"/>
    </location>
</feature>
<name>A0A0J1G437_9BURK</name>
<reference evidence="3 4" key="1">
    <citation type="journal article" date="2015" name="Genome Announc.">
        <title>Draft Genome Sequence of Burkholderia sp. Strain PML1(12), an Ectomycorrhizosphere-Inhabiting Bacterium with Effective Mineral-Weathering Ability.</title>
        <authorList>
            <person name="Uroz S."/>
            <person name="Oger P."/>
        </authorList>
    </citation>
    <scope>NUCLEOTIDE SEQUENCE [LARGE SCALE GENOMIC DNA]</scope>
    <source>
        <strain evidence="4">PML1(12)</strain>
    </source>
</reference>
<dbReference type="Pfam" id="PF05544">
    <property type="entry name" value="Pro_racemase"/>
    <property type="match status" value="1"/>
</dbReference>
<protein>
    <recommendedName>
        <fullName evidence="5">Proline racemase</fullName>
    </recommendedName>
</protein>
<keyword evidence="4" id="KW-1185">Reference proteome</keyword>
<evidence type="ECO:0000256" key="2">
    <source>
        <dbReference type="PIRSR" id="PIRSR029792-1"/>
    </source>
</evidence>
<dbReference type="PIRSF" id="PIRSF029792">
    <property type="entry name" value="Pro_racemase"/>
    <property type="match status" value="1"/>
</dbReference>
<dbReference type="PANTHER" id="PTHR33442:SF5">
    <property type="entry name" value="BIFUNCTIONAL TRANS-3-HYDROXY-L-PROLINE DEHYDRATASE_2-EPIMERASE"/>
    <property type="match status" value="1"/>
</dbReference>
<dbReference type="AlphaFoldDB" id="A0A0J1G437"/>
<organism evidence="3 4">
    <name type="scientific">Caballeronia mineralivorans PML1(12)</name>
    <dbReference type="NCBI Taxonomy" id="908627"/>
    <lineage>
        <taxon>Bacteria</taxon>
        <taxon>Pseudomonadati</taxon>
        <taxon>Pseudomonadota</taxon>
        <taxon>Betaproteobacteria</taxon>
        <taxon>Burkholderiales</taxon>
        <taxon>Burkholderiaceae</taxon>
        <taxon>Caballeronia</taxon>
    </lineage>
</organism>
<dbReference type="OrthoDB" id="181267at2"/>
<feature type="active site" description="Proton acceptor" evidence="2">
    <location>
        <position position="91"/>
    </location>
</feature>
<dbReference type="FunFam" id="3.10.310.10:FF:000005">
    <property type="entry name" value="Proline racemase"/>
    <property type="match status" value="1"/>
</dbReference>
<sequence length="353" mass="38155">MRWSKVLNVVSCHAEGEVGNVVTGGVFDIPGSTMFEKMMYLEESRDELRKLCLFEPRGSANQSVNFILPPTDPRAQMGYVIAESTEYPAMSGSNTMCVATVLLETGILPMTEPVTELLLEAPAGLIKVRCECSRGKVTKVEFTNQPAFANHLDKVVEIEGLGSIVVDVGYGGMTYVLVDAQNLGFSITPDEARDLCELGQTIKAAAAEQLSSPHPLNPLIKGITQTEFVLPLRRENGVLMSRNTVIVSPGRCDRSPCGTGTSARLAVMHAKGQIGVGEKFVHESIIGSVFESRIESVTQLGSYPAVVPIVSGQAWISAMSQVGIDPSDRFQTGFTLSDTWLEAVDDKLIKSRL</sequence>
<evidence type="ECO:0000256" key="1">
    <source>
        <dbReference type="ARBA" id="ARBA00007529"/>
    </source>
</evidence>
<dbReference type="GO" id="GO:0047580">
    <property type="term" value="F:4-hydroxyproline epimerase activity"/>
    <property type="evidence" value="ECO:0007669"/>
    <property type="project" value="TreeGrafter"/>
</dbReference>
<dbReference type="PATRIC" id="fig|908627.4.peg.1529"/>
<dbReference type="SUPFAM" id="SSF54506">
    <property type="entry name" value="Diaminopimelate epimerase-like"/>
    <property type="match status" value="1"/>
</dbReference>
<evidence type="ECO:0000313" key="4">
    <source>
        <dbReference type="Proteomes" id="UP000035963"/>
    </source>
</evidence>